<name>K3WLD9_GLOUD</name>
<dbReference type="InParanoid" id="K3WLD9"/>
<reference evidence="4" key="1">
    <citation type="journal article" date="2010" name="Genome Biol.">
        <title>Genome sequence of the necrotrophic plant pathogen Pythium ultimum reveals original pathogenicity mechanisms and effector repertoire.</title>
        <authorList>
            <person name="Levesque C.A."/>
            <person name="Brouwer H."/>
            <person name="Cano L."/>
            <person name="Hamilton J.P."/>
            <person name="Holt C."/>
            <person name="Huitema E."/>
            <person name="Raffaele S."/>
            <person name="Robideau G.P."/>
            <person name="Thines M."/>
            <person name="Win J."/>
            <person name="Zerillo M.M."/>
            <person name="Beakes G.W."/>
            <person name="Boore J.L."/>
            <person name="Busam D."/>
            <person name="Dumas B."/>
            <person name="Ferriera S."/>
            <person name="Fuerstenberg S.I."/>
            <person name="Gachon C.M."/>
            <person name="Gaulin E."/>
            <person name="Govers F."/>
            <person name="Grenville-Briggs L."/>
            <person name="Horner N."/>
            <person name="Hostetler J."/>
            <person name="Jiang R.H."/>
            <person name="Johnson J."/>
            <person name="Krajaejun T."/>
            <person name="Lin H."/>
            <person name="Meijer H.J."/>
            <person name="Moore B."/>
            <person name="Morris P."/>
            <person name="Phuntmart V."/>
            <person name="Puiu D."/>
            <person name="Shetty J."/>
            <person name="Stajich J.E."/>
            <person name="Tripathy S."/>
            <person name="Wawra S."/>
            <person name="van West P."/>
            <person name="Whitty B.R."/>
            <person name="Coutinho P.M."/>
            <person name="Henrissat B."/>
            <person name="Martin F."/>
            <person name="Thomas P.D."/>
            <person name="Tyler B.M."/>
            <person name="De Vries R.P."/>
            <person name="Kamoun S."/>
            <person name="Yandell M."/>
            <person name="Tisserat N."/>
            <person name="Buell C.R."/>
        </authorList>
    </citation>
    <scope>NUCLEOTIDE SEQUENCE</scope>
    <source>
        <strain evidence="4">DAOM:BR144</strain>
    </source>
</reference>
<feature type="compositionally biased region" description="Polar residues" evidence="2">
    <location>
        <begin position="590"/>
        <end position="600"/>
    </location>
</feature>
<dbReference type="VEuPathDB" id="FungiDB:PYU1_G005770"/>
<dbReference type="HOGENOM" id="CLU_436487_0_0_1"/>
<dbReference type="EMBL" id="GL376573">
    <property type="status" value="NOT_ANNOTATED_CDS"/>
    <property type="molecule type" value="Genomic_DNA"/>
</dbReference>
<feature type="region of interest" description="Disordered" evidence="2">
    <location>
        <begin position="16"/>
        <end position="40"/>
    </location>
</feature>
<dbReference type="eggNOG" id="ENOG502QVTF">
    <property type="taxonomic scope" value="Eukaryota"/>
</dbReference>
<dbReference type="OMA" id="EEWEMKC"/>
<feature type="compositionally biased region" description="Polar residues" evidence="2">
    <location>
        <begin position="534"/>
        <end position="551"/>
    </location>
</feature>
<protein>
    <submittedName>
        <fullName evidence="3">Uncharacterized protein</fullName>
    </submittedName>
</protein>
<sequence>MPTSPDRRVIQSRAVKKLSAGSTLSKSTSESSLSKTKQGSLLEQELLSLERDEGKRHARELSACLLEYAKKIDNLQEKNRRLEEELSFDDHVTRDDPFFNDQVAEKLSNLYLQGNNFMIRLELERKEITRLNALIQRHESILAQQKSKLYELVALDHNHNTLIGRIRKMENDIDRRIVKMNERLNINRKLRETIDAHRADRARMDAIYTKISSETLAKRHKIARASNESEKLRQEVADIEQQIEDIRQEGEEWEMKCDQKAALLLQELKEIALHQKDVEEMVDVDKHKYLGENDIMRSIGAAQENMLRSRVTHSRWKTGQAKIATDVLLTKYQENRTIIEKIHEVSGTKTVSEMIEAFNNQYPFPTNVNTHLHYGHCMSERHNVINVALTLLVVGVLTEIEHFDRIQHVNQLAEDIENHRQVSSKLREEIGKLKQRKDSVEFQRMNRIEGFKSRLQLTIDQKKHKEEANHNLQSFLAALRPSILLLHSRIGCPELHNDSDMKKVLGEIEEQVVAILQKYHLKSEAKKMDDASKDSNSPSSPGVTSARSASQAGKARAEISGTPQTAPHGTASARVDTSQSSLPGAAQLGTERSGSTNLGSPSVPADSQKVLNFKTISALVSKDQPYRYGGLRPPHLSMEELKKKDNVEEEYPLTYDELKVKVWHHDTTQ</sequence>
<dbReference type="PANTHER" id="PTHR21694:SF18">
    <property type="entry name" value="COILED-COIL DOMAIN-CONTAINING PROTEIN 63"/>
    <property type="match status" value="1"/>
</dbReference>
<evidence type="ECO:0000256" key="2">
    <source>
        <dbReference type="SAM" id="MobiDB-lite"/>
    </source>
</evidence>
<dbReference type="EnsemblProtists" id="PYU1_T005781">
    <property type="protein sequence ID" value="PYU1_T005781"/>
    <property type="gene ID" value="PYU1_G005770"/>
</dbReference>
<proteinExistence type="predicted"/>
<feature type="compositionally biased region" description="Low complexity" evidence="2">
    <location>
        <begin position="17"/>
        <end position="40"/>
    </location>
</feature>
<dbReference type="PANTHER" id="PTHR21694">
    <property type="entry name" value="COILED-COIL DOMAIN-CONTAINING PROTEIN 63"/>
    <property type="match status" value="1"/>
</dbReference>
<reference evidence="4" key="2">
    <citation type="submission" date="2010-04" db="EMBL/GenBank/DDBJ databases">
        <authorList>
            <person name="Buell R."/>
            <person name="Hamilton J."/>
            <person name="Hostetler J."/>
        </authorList>
    </citation>
    <scope>NUCLEOTIDE SEQUENCE [LARGE SCALE GENOMIC DNA]</scope>
    <source>
        <strain evidence="4">DAOM:BR144</strain>
    </source>
</reference>
<feature type="coiled-coil region" evidence="1">
    <location>
        <begin position="409"/>
        <end position="436"/>
    </location>
</feature>
<feature type="region of interest" description="Disordered" evidence="2">
    <location>
        <begin position="526"/>
        <end position="606"/>
    </location>
</feature>
<reference evidence="3" key="3">
    <citation type="submission" date="2015-02" db="UniProtKB">
        <authorList>
            <consortium name="EnsemblProtists"/>
        </authorList>
    </citation>
    <scope>IDENTIFICATION</scope>
    <source>
        <strain evidence="3">DAOM BR144</strain>
    </source>
</reference>
<feature type="coiled-coil region" evidence="1">
    <location>
        <begin position="58"/>
        <end position="92"/>
    </location>
</feature>
<dbReference type="STRING" id="431595.K3WLD9"/>
<accession>K3WLD9</accession>
<keyword evidence="1" id="KW-0175">Coiled coil</keyword>
<dbReference type="AlphaFoldDB" id="K3WLD9"/>
<keyword evidence="4" id="KW-1185">Reference proteome</keyword>
<dbReference type="InterPro" id="IPR051876">
    <property type="entry name" value="ODA-DC/CCD"/>
</dbReference>
<dbReference type="Proteomes" id="UP000019132">
    <property type="component" value="Unassembled WGS sequence"/>
</dbReference>
<feature type="coiled-coil region" evidence="1">
    <location>
        <begin position="222"/>
        <end position="256"/>
    </location>
</feature>
<evidence type="ECO:0000256" key="1">
    <source>
        <dbReference type="SAM" id="Coils"/>
    </source>
</evidence>
<evidence type="ECO:0000313" key="3">
    <source>
        <dbReference type="EnsemblProtists" id="PYU1_T005781"/>
    </source>
</evidence>
<organism evidence="3 4">
    <name type="scientific">Globisporangium ultimum (strain ATCC 200006 / CBS 805.95 / DAOM BR144)</name>
    <name type="common">Pythium ultimum</name>
    <dbReference type="NCBI Taxonomy" id="431595"/>
    <lineage>
        <taxon>Eukaryota</taxon>
        <taxon>Sar</taxon>
        <taxon>Stramenopiles</taxon>
        <taxon>Oomycota</taxon>
        <taxon>Peronosporomycetes</taxon>
        <taxon>Pythiales</taxon>
        <taxon>Pythiaceae</taxon>
        <taxon>Globisporangium</taxon>
    </lineage>
</organism>
<evidence type="ECO:0000313" key="4">
    <source>
        <dbReference type="Proteomes" id="UP000019132"/>
    </source>
</evidence>